<sequence length="356" mass="40986">MTKGYCNKPSRIIRTCQNFVSYERLEFVGDSVLNFLIAKEHYFLYPDLPPGKLTPLRAANVDTEKLARVAIKLNLHKYLRHKKPLLDGQIREFMDAILEYPLHSYGLIDAPKALADVVESTIGAIFVDSKSMDTTWKVVKGLLEPRITPEMLQAHPAKKLYETCQKNGFKIRLVDLWSKEGAYEIFVNNQLKGREKLARVAIKLNLHKYLRHKKRLFDGQIREFMDAILEYPLHSYGLIDAPKVLADVVESTIGAIFIDSKSMDTTWKVVKRLLEPIITPETMQTHPMTKLYEICQKNGYELHMVDVWKETGEIEFLVNNEFFGKGIFSSKRFIALNRAANNAYNEIVRKFGVEDA</sequence>
<evidence type="ECO:0000313" key="4">
    <source>
        <dbReference type="Proteomes" id="UP000325577"/>
    </source>
</evidence>
<dbReference type="SMART" id="SM00535">
    <property type="entry name" value="RIBOc"/>
    <property type="match status" value="1"/>
</dbReference>
<protein>
    <recommendedName>
        <fullName evidence="2">RNase III domain-containing protein</fullName>
    </recommendedName>
</protein>
<dbReference type="InterPro" id="IPR000999">
    <property type="entry name" value="RNase_III_dom"/>
</dbReference>
<dbReference type="GO" id="GO:0030422">
    <property type="term" value="P:siRNA processing"/>
    <property type="evidence" value="ECO:0007669"/>
    <property type="project" value="TreeGrafter"/>
</dbReference>
<keyword evidence="4" id="KW-1185">Reference proteome</keyword>
<feature type="domain" description="RNase III" evidence="2">
    <location>
        <begin position="197"/>
        <end position="261"/>
    </location>
</feature>
<dbReference type="Proteomes" id="UP000325577">
    <property type="component" value="Linkage Group LG4"/>
</dbReference>
<dbReference type="SUPFAM" id="SSF69065">
    <property type="entry name" value="RNase III domain-like"/>
    <property type="match status" value="2"/>
</dbReference>
<dbReference type="AlphaFoldDB" id="A0A5J5A413"/>
<feature type="domain" description="RNase III" evidence="2">
    <location>
        <begin position="17"/>
        <end position="130"/>
    </location>
</feature>
<dbReference type="GO" id="GO:0004525">
    <property type="term" value="F:ribonuclease III activity"/>
    <property type="evidence" value="ECO:0007669"/>
    <property type="project" value="InterPro"/>
</dbReference>
<dbReference type="SUPFAM" id="SSF54768">
    <property type="entry name" value="dsRNA-binding domain-like"/>
    <property type="match status" value="1"/>
</dbReference>
<dbReference type="PROSITE" id="PS50142">
    <property type="entry name" value="RNASE_3_2"/>
    <property type="match status" value="2"/>
</dbReference>
<evidence type="ECO:0000259" key="2">
    <source>
        <dbReference type="PROSITE" id="PS50142"/>
    </source>
</evidence>
<evidence type="ECO:0000256" key="1">
    <source>
        <dbReference type="ARBA" id="ARBA00022801"/>
    </source>
</evidence>
<dbReference type="GO" id="GO:0005634">
    <property type="term" value="C:nucleus"/>
    <property type="evidence" value="ECO:0007669"/>
    <property type="project" value="TreeGrafter"/>
</dbReference>
<dbReference type="PANTHER" id="PTHR14950:SF53">
    <property type="entry name" value="RIBONUCLEASE 3-LIKE PROTEIN 3 ISOFORM X1"/>
    <property type="match status" value="1"/>
</dbReference>
<dbReference type="EMBL" id="CM018047">
    <property type="protein sequence ID" value="KAA8524728.1"/>
    <property type="molecule type" value="Genomic_DNA"/>
</dbReference>
<gene>
    <name evidence="3" type="ORF">F0562_011151</name>
</gene>
<dbReference type="Pfam" id="PF00636">
    <property type="entry name" value="Ribonuclease_3"/>
    <property type="match status" value="2"/>
</dbReference>
<accession>A0A5J5A413</accession>
<dbReference type="PROSITE" id="PS00517">
    <property type="entry name" value="RNASE_3_1"/>
    <property type="match status" value="1"/>
</dbReference>
<dbReference type="PANTHER" id="PTHR14950">
    <property type="entry name" value="DICER-RELATED"/>
    <property type="match status" value="1"/>
</dbReference>
<dbReference type="Gene3D" id="1.10.1520.10">
    <property type="entry name" value="Ribonuclease III domain"/>
    <property type="match status" value="2"/>
</dbReference>
<dbReference type="OrthoDB" id="416741at2759"/>
<dbReference type="GO" id="GO:0005737">
    <property type="term" value="C:cytoplasm"/>
    <property type="evidence" value="ECO:0007669"/>
    <property type="project" value="TreeGrafter"/>
</dbReference>
<name>A0A5J5A413_9ASTE</name>
<dbReference type="GO" id="GO:0003723">
    <property type="term" value="F:RNA binding"/>
    <property type="evidence" value="ECO:0007669"/>
    <property type="project" value="TreeGrafter"/>
</dbReference>
<dbReference type="InterPro" id="IPR036389">
    <property type="entry name" value="RNase_III_sf"/>
</dbReference>
<proteinExistence type="predicted"/>
<dbReference type="CDD" id="cd00593">
    <property type="entry name" value="RIBOc"/>
    <property type="match status" value="1"/>
</dbReference>
<reference evidence="3 4" key="1">
    <citation type="submission" date="2019-09" db="EMBL/GenBank/DDBJ databases">
        <title>A chromosome-level genome assembly of the Chinese tupelo Nyssa sinensis.</title>
        <authorList>
            <person name="Yang X."/>
            <person name="Kang M."/>
            <person name="Yang Y."/>
            <person name="Xiong H."/>
            <person name="Wang M."/>
            <person name="Zhang Z."/>
            <person name="Wang Z."/>
            <person name="Wu H."/>
            <person name="Ma T."/>
            <person name="Liu J."/>
            <person name="Xi Z."/>
        </authorList>
    </citation>
    <scope>NUCLEOTIDE SEQUENCE [LARGE SCALE GENOMIC DNA]</scope>
    <source>
        <strain evidence="3">J267</strain>
        <tissue evidence="3">Leaf</tissue>
    </source>
</reference>
<evidence type="ECO:0000313" key="3">
    <source>
        <dbReference type="EMBL" id="KAA8524728.1"/>
    </source>
</evidence>
<organism evidence="3 4">
    <name type="scientific">Nyssa sinensis</name>
    <dbReference type="NCBI Taxonomy" id="561372"/>
    <lineage>
        <taxon>Eukaryota</taxon>
        <taxon>Viridiplantae</taxon>
        <taxon>Streptophyta</taxon>
        <taxon>Embryophyta</taxon>
        <taxon>Tracheophyta</taxon>
        <taxon>Spermatophyta</taxon>
        <taxon>Magnoliopsida</taxon>
        <taxon>eudicotyledons</taxon>
        <taxon>Gunneridae</taxon>
        <taxon>Pentapetalae</taxon>
        <taxon>asterids</taxon>
        <taxon>Cornales</taxon>
        <taxon>Nyssaceae</taxon>
        <taxon>Nyssa</taxon>
    </lineage>
</organism>
<keyword evidence="1" id="KW-0378">Hydrolase</keyword>